<evidence type="ECO:0000313" key="19">
    <source>
        <dbReference type="EMBL" id="ORW90385.1"/>
    </source>
</evidence>
<dbReference type="Pfam" id="PF02163">
    <property type="entry name" value="Peptidase_M50"/>
    <property type="match status" value="2"/>
</dbReference>
<evidence type="ECO:0000256" key="8">
    <source>
        <dbReference type="ARBA" id="ARBA00022801"/>
    </source>
</evidence>
<comment type="caution">
    <text evidence="19">The sequence shown here is derived from an EMBL/GenBank/DDBJ whole genome shotgun (WGS) entry which is preliminary data.</text>
</comment>
<keyword evidence="6 14" id="KW-0479">Metal-binding</keyword>
<keyword evidence="13 14" id="KW-0472">Membrane</keyword>
<feature type="transmembrane region" description="Helical" evidence="14">
    <location>
        <begin position="46"/>
        <end position="65"/>
    </location>
</feature>
<dbReference type="Gene3D" id="3.10.580.10">
    <property type="entry name" value="CBS-domain"/>
    <property type="match status" value="1"/>
</dbReference>
<evidence type="ECO:0000259" key="18">
    <source>
        <dbReference type="PROSITE" id="PS51371"/>
    </source>
</evidence>
<dbReference type="GO" id="GO:0006508">
    <property type="term" value="P:proteolysis"/>
    <property type="evidence" value="ECO:0007669"/>
    <property type="project" value="UniProtKB-KW"/>
</dbReference>
<evidence type="ECO:0000256" key="6">
    <source>
        <dbReference type="ARBA" id="ARBA00022723"/>
    </source>
</evidence>
<keyword evidence="12 17" id="KW-0129">CBS domain</keyword>
<evidence type="ECO:0000256" key="10">
    <source>
        <dbReference type="ARBA" id="ARBA00022989"/>
    </source>
</evidence>
<dbReference type="PANTHER" id="PTHR39188:SF3">
    <property type="entry name" value="STAGE IV SPORULATION PROTEIN FB"/>
    <property type="match status" value="1"/>
</dbReference>
<gene>
    <name evidence="19" type="ORF">AWC27_10990</name>
</gene>
<dbReference type="EMBL" id="LQPW01000163">
    <property type="protein sequence ID" value="ORW90385.1"/>
    <property type="molecule type" value="Genomic_DNA"/>
</dbReference>
<keyword evidence="8 14" id="KW-0378">Hydrolase</keyword>
<feature type="binding site" evidence="16">
    <location>
        <position position="66"/>
    </location>
    <ligand>
        <name>Zn(2+)</name>
        <dbReference type="ChEBI" id="CHEBI:29105"/>
        <note>catalytic</note>
    </ligand>
</feature>
<dbReference type="PANTHER" id="PTHR39188">
    <property type="entry name" value="MEMBRANE-ASSOCIATED ZINC METALLOPROTEASE M50B"/>
    <property type="match status" value="1"/>
</dbReference>
<name>A0A1X2DQC0_MYCSZ</name>
<feature type="transmembrane region" description="Helical" evidence="14">
    <location>
        <begin position="17"/>
        <end position="34"/>
    </location>
</feature>
<proteinExistence type="inferred from homology"/>
<keyword evidence="7" id="KW-0677">Repeat</keyword>
<dbReference type="RefSeq" id="WP_085672863.1">
    <property type="nucleotide sequence ID" value="NZ_JACKRU010000859.1"/>
</dbReference>
<evidence type="ECO:0000256" key="1">
    <source>
        <dbReference type="ARBA" id="ARBA00004651"/>
    </source>
</evidence>
<dbReference type="AlphaFoldDB" id="A0A1X2DQC0"/>
<keyword evidence="3 14" id="KW-1003">Cell membrane</keyword>
<dbReference type="OrthoDB" id="9781963at2"/>
<evidence type="ECO:0000256" key="14">
    <source>
        <dbReference type="PIRNR" id="PIRNR006404"/>
    </source>
</evidence>
<dbReference type="Proteomes" id="UP000193317">
    <property type="component" value="Unassembled WGS sequence"/>
</dbReference>
<dbReference type="InterPro" id="IPR016483">
    <property type="entry name" value="UCP006404_Pept_M50_CBS"/>
</dbReference>
<protein>
    <recommendedName>
        <fullName evidence="14">Zinc metalloprotease</fullName>
    </recommendedName>
</protein>
<dbReference type="PIRSF" id="PIRSF006404">
    <property type="entry name" value="UCP006404_Pept_M50_CBS"/>
    <property type="match status" value="1"/>
</dbReference>
<feature type="transmembrane region" description="Helical" evidence="14">
    <location>
        <begin position="211"/>
        <end position="229"/>
    </location>
</feature>
<dbReference type="InterPro" id="IPR000644">
    <property type="entry name" value="CBS_dom"/>
</dbReference>
<evidence type="ECO:0000256" key="13">
    <source>
        <dbReference type="ARBA" id="ARBA00023136"/>
    </source>
</evidence>
<evidence type="ECO:0000256" key="7">
    <source>
        <dbReference type="ARBA" id="ARBA00022737"/>
    </source>
</evidence>
<dbReference type="CDD" id="cd06164">
    <property type="entry name" value="S2P-M50_SpoIVFB_CBS"/>
    <property type="match status" value="1"/>
</dbReference>
<organism evidence="19 20">
    <name type="scientific">Mycobacterium szulgai</name>
    <dbReference type="NCBI Taxonomy" id="1787"/>
    <lineage>
        <taxon>Bacteria</taxon>
        <taxon>Bacillati</taxon>
        <taxon>Actinomycetota</taxon>
        <taxon>Actinomycetes</taxon>
        <taxon>Mycobacteriales</taxon>
        <taxon>Mycobacteriaceae</taxon>
        <taxon>Mycobacterium</taxon>
    </lineage>
</organism>
<evidence type="ECO:0000256" key="5">
    <source>
        <dbReference type="ARBA" id="ARBA00022692"/>
    </source>
</evidence>
<accession>A0A1X2DQC0</accession>
<evidence type="ECO:0000256" key="16">
    <source>
        <dbReference type="PIRSR" id="PIRSR006404-2"/>
    </source>
</evidence>
<dbReference type="Pfam" id="PF00571">
    <property type="entry name" value="CBS"/>
    <property type="match status" value="1"/>
</dbReference>
<evidence type="ECO:0000256" key="12">
    <source>
        <dbReference type="ARBA" id="ARBA00023122"/>
    </source>
</evidence>
<dbReference type="InterPro" id="IPR008915">
    <property type="entry name" value="Peptidase_M50"/>
</dbReference>
<evidence type="ECO:0000256" key="3">
    <source>
        <dbReference type="ARBA" id="ARBA00022475"/>
    </source>
</evidence>
<evidence type="ECO:0000313" key="20">
    <source>
        <dbReference type="Proteomes" id="UP000193317"/>
    </source>
</evidence>
<evidence type="ECO:0000256" key="11">
    <source>
        <dbReference type="ARBA" id="ARBA00023049"/>
    </source>
</evidence>
<feature type="transmembrane region" description="Helical" evidence="14">
    <location>
        <begin position="184"/>
        <end position="205"/>
    </location>
</feature>
<evidence type="ECO:0000256" key="4">
    <source>
        <dbReference type="ARBA" id="ARBA00022670"/>
    </source>
</evidence>
<evidence type="ECO:0000256" key="9">
    <source>
        <dbReference type="ARBA" id="ARBA00022833"/>
    </source>
</evidence>
<feature type="transmembrane region" description="Helical" evidence="14">
    <location>
        <begin position="142"/>
        <end position="164"/>
    </location>
</feature>
<dbReference type="GO" id="GO:0005886">
    <property type="term" value="C:plasma membrane"/>
    <property type="evidence" value="ECO:0007669"/>
    <property type="project" value="UniProtKB-SubCell"/>
</dbReference>
<feature type="binding site" evidence="16">
    <location>
        <position position="165"/>
    </location>
    <ligand>
        <name>Zn(2+)</name>
        <dbReference type="ChEBI" id="CHEBI:29105"/>
        <note>catalytic</note>
    </ligand>
</feature>
<feature type="binding site" evidence="16">
    <location>
        <position position="70"/>
    </location>
    <ligand>
        <name>Zn(2+)</name>
        <dbReference type="ChEBI" id="CHEBI:29105"/>
        <note>catalytic</note>
    </ligand>
</feature>
<sequence>MREAIPLGRIAGFPVKVHWSVVLILWLFTWSLATTLPRDVAGYPRLVYWLSGACGALVLLASLLAHELAHAVVARRMGVNVASVTLWLFGGVTSMQDEAKTPRAAFRIAVAGPASSLALSAAFTGLASALAIAQAAPIAVSVAWWLAGVNLVLGLFNLLPGAPLDGGRLVRAYLWHRHGDRARAAVGAAHAGRVVALILITLGLIEFLAGAFVGGIWLAFIGWFIFAAAREEELQATNQQLFAGVRVADAMTARPHTAPGWITVADFIQRYLLGDRHSAYPVSEPDGSIMGLVTLKQLRDLAPGQRDATTVRQIALPLSDVPTAAPQEPLSALLQRMAPVGSRSRALVMDGTEVVGIVTAGDVARLVDVYGLARPAGLDANSQGAVGYSNDS</sequence>
<keyword evidence="20" id="KW-1185">Reference proteome</keyword>
<dbReference type="InterPro" id="IPR046342">
    <property type="entry name" value="CBS_dom_sf"/>
</dbReference>
<keyword evidence="4 14" id="KW-0645">Protease</keyword>
<dbReference type="PROSITE" id="PS51371">
    <property type="entry name" value="CBS"/>
    <property type="match status" value="1"/>
</dbReference>
<reference evidence="19 20" key="1">
    <citation type="submission" date="2016-01" db="EMBL/GenBank/DDBJ databases">
        <title>The new phylogeny of the genus Mycobacterium.</title>
        <authorList>
            <person name="Tarcisio F."/>
            <person name="Conor M."/>
            <person name="Antonella G."/>
            <person name="Elisabetta G."/>
            <person name="Giulia F.S."/>
            <person name="Sara T."/>
            <person name="Anna F."/>
            <person name="Clotilde B."/>
            <person name="Roberto B."/>
            <person name="Veronica D.S."/>
            <person name="Fabio R."/>
            <person name="Monica P."/>
            <person name="Olivier J."/>
            <person name="Enrico T."/>
            <person name="Nicola S."/>
        </authorList>
    </citation>
    <scope>NUCLEOTIDE SEQUENCE [LARGE SCALE GENOMIC DNA]</scope>
    <source>
        <strain evidence="19 20">DSM 44166</strain>
    </source>
</reference>
<feature type="domain" description="CBS" evidence="18">
    <location>
        <begin position="315"/>
        <end position="374"/>
    </location>
</feature>
<evidence type="ECO:0000256" key="17">
    <source>
        <dbReference type="PROSITE-ProRule" id="PRU00703"/>
    </source>
</evidence>
<dbReference type="SUPFAM" id="SSF54631">
    <property type="entry name" value="CBS-domain pair"/>
    <property type="match status" value="1"/>
</dbReference>
<keyword evidence="5 14" id="KW-0812">Transmembrane</keyword>
<keyword evidence="9 14" id="KW-0862">Zinc</keyword>
<comment type="subcellular location">
    <subcellularLocation>
        <location evidence="1 14">Cell membrane</location>
        <topology evidence="1 14">Multi-pass membrane protein</topology>
    </subcellularLocation>
</comment>
<dbReference type="GO" id="GO:0008237">
    <property type="term" value="F:metallopeptidase activity"/>
    <property type="evidence" value="ECO:0007669"/>
    <property type="project" value="UniProtKB-UniRule"/>
</dbReference>
<feature type="transmembrane region" description="Helical" evidence="14">
    <location>
        <begin position="116"/>
        <end position="136"/>
    </location>
</feature>
<comment type="cofactor">
    <cofactor evidence="14 16">
        <name>Zn(2+)</name>
        <dbReference type="ChEBI" id="CHEBI:29105"/>
    </cofactor>
    <text evidence="14 16">Binds 1 zinc ion per subunit.</text>
</comment>
<evidence type="ECO:0000256" key="2">
    <source>
        <dbReference type="ARBA" id="ARBA00007931"/>
    </source>
</evidence>
<comment type="similarity">
    <text evidence="2 14">Belongs to the peptidase M50B family.</text>
</comment>
<feature type="active site" evidence="15">
    <location>
        <position position="67"/>
    </location>
</feature>
<keyword evidence="11 14" id="KW-0482">Metalloprotease</keyword>
<dbReference type="GO" id="GO:0046872">
    <property type="term" value="F:metal ion binding"/>
    <property type="evidence" value="ECO:0007669"/>
    <property type="project" value="UniProtKB-UniRule"/>
</dbReference>
<keyword evidence="10 14" id="KW-1133">Transmembrane helix</keyword>
<evidence type="ECO:0000256" key="15">
    <source>
        <dbReference type="PIRSR" id="PIRSR006404-1"/>
    </source>
</evidence>